<keyword evidence="2" id="KW-0378">Hydrolase</keyword>
<dbReference type="Proteomes" id="UP001230915">
    <property type="component" value="Unassembled WGS sequence"/>
</dbReference>
<dbReference type="RefSeq" id="WP_308863284.1">
    <property type="nucleotide sequence ID" value="NZ_JAVHUL010000006.1"/>
</dbReference>
<dbReference type="InterPro" id="IPR050789">
    <property type="entry name" value="Diverse_Enzym_Activities"/>
</dbReference>
<dbReference type="GO" id="GO:0016787">
    <property type="term" value="F:hydrolase activity"/>
    <property type="evidence" value="ECO:0007669"/>
    <property type="project" value="UniProtKB-KW"/>
</dbReference>
<keyword evidence="3" id="KW-1185">Reference proteome</keyword>
<dbReference type="PANTHER" id="PTHR43283:SF7">
    <property type="entry name" value="BETA-LACTAMASE-RELATED DOMAIN-CONTAINING PROTEIN"/>
    <property type="match status" value="1"/>
</dbReference>
<evidence type="ECO:0000259" key="1">
    <source>
        <dbReference type="Pfam" id="PF00144"/>
    </source>
</evidence>
<dbReference type="EC" id="3.-.-.-" evidence="2"/>
<dbReference type="Gene3D" id="3.40.710.10">
    <property type="entry name" value="DD-peptidase/beta-lactamase superfamily"/>
    <property type="match status" value="1"/>
</dbReference>
<dbReference type="EMBL" id="JAVHUL010000006">
    <property type="protein sequence ID" value="MDQ7916633.1"/>
    <property type="molecule type" value="Genomic_DNA"/>
</dbReference>
<sequence>MKFLKKLLLSLVFILGLAVLLLYVFDAEYILRGVRITYLKGYKTAYIDDYTEFDNRTIKASEETQAWPQHSDYNSAEATQKLKSTNEELGSVAFLIIKNDSIWYEHYAEGYSKTSHTNSFSMAKSITSALLGKAIQDGFIKGLDQPVADFYPQFDTRLSVGDLSSMSSGLNWEENYYSPFSMTARAYLDDDIKDLILSLKVEEEPGKAYKYLSGNTQLLSMIIAKASKKTLSKYLSESFWKPMGMQTDAFWQLDDDQEGEEKAYCCIASNARDFAKFGKLYMQHGKWNEETLLHSSFVATSLKPRFKESPEYGYGFWLSNHLNKKMFVMRGILGQYVISIPEDDVIVVRLGHQRGGYSNDRPFTNDFYTYVEEAYSMLQL</sequence>
<protein>
    <submittedName>
        <fullName evidence="2">Serine hydrolase</fullName>
        <ecNumber evidence="2">3.-.-.-</ecNumber>
    </submittedName>
</protein>
<proteinExistence type="predicted"/>
<gene>
    <name evidence="2" type="ORF">RBU60_03525</name>
</gene>
<dbReference type="InterPro" id="IPR012338">
    <property type="entry name" value="Beta-lactam/transpept-like"/>
</dbReference>
<dbReference type="PANTHER" id="PTHR43283">
    <property type="entry name" value="BETA-LACTAMASE-RELATED"/>
    <property type="match status" value="1"/>
</dbReference>
<evidence type="ECO:0000313" key="3">
    <source>
        <dbReference type="Proteomes" id="UP001230915"/>
    </source>
</evidence>
<dbReference type="Pfam" id="PF00144">
    <property type="entry name" value="Beta-lactamase"/>
    <property type="match status" value="1"/>
</dbReference>
<dbReference type="InterPro" id="IPR001466">
    <property type="entry name" value="Beta-lactam-related"/>
</dbReference>
<evidence type="ECO:0000313" key="2">
    <source>
        <dbReference type="EMBL" id="MDQ7916633.1"/>
    </source>
</evidence>
<organism evidence="2 3">
    <name type="scientific">Mesonia profundi</name>
    <dbReference type="NCBI Taxonomy" id="3070998"/>
    <lineage>
        <taxon>Bacteria</taxon>
        <taxon>Pseudomonadati</taxon>
        <taxon>Bacteroidota</taxon>
        <taxon>Flavobacteriia</taxon>
        <taxon>Flavobacteriales</taxon>
        <taxon>Flavobacteriaceae</taxon>
        <taxon>Mesonia</taxon>
    </lineage>
</organism>
<name>A0ABU1A0W9_9FLAO</name>
<accession>A0ABU1A0W9</accession>
<feature type="domain" description="Beta-lactamase-related" evidence="1">
    <location>
        <begin position="89"/>
        <end position="356"/>
    </location>
</feature>
<reference evidence="2 3" key="1">
    <citation type="submission" date="2023-08" db="EMBL/GenBank/DDBJ databases">
        <title>Mesonia sp. MT50, isolated from deep-sea sediment of the Mariana Trench.</title>
        <authorList>
            <person name="Fu H."/>
        </authorList>
    </citation>
    <scope>NUCLEOTIDE SEQUENCE [LARGE SCALE GENOMIC DNA]</scope>
    <source>
        <strain evidence="2 3">MT50</strain>
    </source>
</reference>
<dbReference type="SUPFAM" id="SSF56601">
    <property type="entry name" value="beta-lactamase/transpeptidase-like"/>
    <property type="match status" value="1"/>
</dbReference>
<comment type="caution">
    <text evidence="2">The sequence shown here is derived from an EMBL/GenBank/DDBJ whole genome shotgun (WGS) entry which is preliminary data.</text>
</comment>